<feature type="region of interest" description="Disordered" evidence="1">
    <location>
        <begin position="1"/>
        <end position="35"/>
    </location>
</feature>
<reference evidence="3 5" key="2">
    <citation type="journal article" date="2014" name="PLoS Genet.">
        <title>Phylogenetically driven sequencing of extremely halophilic archaea reveals strategies for static and dynamic osmo-response.</title>
        <authorList>
            <person name="Becker E.A."/>
            <person name="Seitzer P.M."/>
            <person name="Tritt A."/>
            <person name="Larsen D."/>
            <person name="Krusor M."/>
            <person name="Yao A.I."/>
            <person name="Wu D."/>
            <person name="Madern D."/>
            <person name="Eisen J.A."/>
            <person name="Darling A.E."/>
            <person name="Facciotti M.T."/>
        </authorList>
    </citation>
    <scope>NUCLEOTIDE SEQUENCE [LARGE SCALE GENOMIC DNA]</scope>
    <source>
        <strain evidence="3">B3</strain>
        <strain evidence="5">DSM 18796 / CECT 7217 / JCM 14584 / KCTC 4019 / B3</strain>
    </source>
</reference>
<gene>
    <name evidence="2" type="ordered locus">HacjB3_06020</name>
    <name evidence="3" type="ORF">C497_04407</name>
</gene>
<evidence type="ECO:0000256" key="1">
    <source>
        <dbReference type="SAM" id="MobiDB-lite"/>
    </source>
</evidence>
<dbReference type="PATRIC" id="fig|795797.18.peg.1200"/>
<accession>D8JA73</accession>
<keyword evidence="5" id="KW-1185">Reference proteome</keyword>
<dbReference type="EMBL" id="CP002062">
    <property type="protein sequence ID" value="ADJ14595.1"/>
    <property type="molecule type" value="Genomic_DNA"/>
</dbReference>
<dbReference type="RefSeq" id="WP_008414783.1">
    <property type="nucleotide sequence ID" value="NC_014297.1"/>
</dbReference>
<dbReference type="Proteomes" id="UP000011645">
    <property type="component" value="Unassembled WGS sequence"/>
</dbReference>
<sequence length="62" mass="6724">MSSTPQPHRPATESPRTTPIERNREPTAGAPATFDTGCRRRLGCLIDDENLGVSPAFSADRD</sequence>
<evidence type="ECO:0000313" key="2">
    <source>
        <dbReference type="EMBL" id="ADJ14595.1"/>
    </source>
</evidence>
<name>D8JA73_HALJB</name>
<reference evidence="2 4" key="1">
    <citation type="journal article" date="2010" name="J. Bacteriol.">
        <title>Complete genome sequence of Halalkalicoccus jeotgali B3(T), an extremely halophilic archaeon.</title>
        <authorList>
            <person name="Roh S.W."/>
            <person name="Nam Y.D."/>
            <person name="Nam S.H."/>
            <person name="Choi S.H."/>
            <person name="Park H.S."/>
            <person name="Bae J.W."/>
        </authorList>
    </citation>
    <scope>NUCLEOTIDE SEQUENCE [LARGE SCALE GENOMIC DNA]</scope>
    <source>
        <strain evidence="2">B3</strain>
        <strain evidence="4">DSM 18796 / CECT 7217 / JCM 14584 / KCTC 4019 / B3</strain>
    </source>
</reference>
<dbReference type="HOGENOM" id="CLU_2893125_0_0_2"/>
<dbReference type="KEGG" id="hje:HacjB3_06020"/>
<dbReference type="Proteomes" id="UP000000390">
    <property type="component" value="Chromosome"/>
</dbReference>
<organism evidence="2 4">
    <name type="scientific">Halalkalicoccus jeotgali (strain DSM 18796 / CECT 7217 / JCM 14584 / KCTC 4019 / B3)</name>
    <dbReference type="NCBI Taxonomy" id="795797"/>
    <lineage>
        <taxon>Archaea</taxon>
        <taxon>Methanobacteriati</taxon>
        <taxon>Methanobacteriota</taxon>
        <taxon>Stenosarchaea group</taxon>
        <taxon>Halobacteria</taxon>
        <taxon>Halobacteriales</taxon>
        <taxon>Halococcaceae</taxon>
        <taxon>Halalkalicoccus</taxon>
    </lineage>
</organism>
<dbReference type="OrthoDB" id="265884at2157"/>
<evidence type="ECO:0000313" key="4">
    <source>
        <dbReference type="Proteomes" id="UP000000390"/>
    </source>
</evidence>
<evidence type="ECO:0000313" key="5">
    <source>
        <dbReference type="Proteomes" id="UP000011645"/>
    </source>
</evidence>
<dbReference type="EMBL" id="AOHV01000012">
    <property type="protein sequence ID" value="ELY39968.1"/>
    <property type="molecule type" value="Genomic_DNA"/>
</dbReference>
<dbReference type="AlphaFoldDB" id="D8JA73"/>
<protein>
    <submittedName>
        <fullName evidence="2">Uncharacterized protein</fullName>
    </submittedName>
</protein>
<dbReference type="STRING" id="795797.HacjB3_06020"/>
<dbReference type="GeneID" id="9419009"/>
<proteinExistence type="predicted"/>
<evidence type="ECO:0000313" key="3">
    <source>
        <dbReference type="EMBL" id="ELY39968.1"/>
    </source>
</evidence>